<reference evidence="6 7" key="1">
    <citation type="submission" date="2017-07" db="EMBL/GenBank/DDBJ databases">
        <title>The new phylogeny of genus Mycobacterium.</title>
        <authorList>
            <person name="Tortoli E."/>
            <person name="Trovato A."/>
            <person name="Cirillo D.M."/>
        </authorList>
    </citation>
    <scope>NUCLEOTIDE SEQUENCE [LARGE SCALE GENOMIC DNA]</scope>
    <source>
        <strain evidence="6 7">ATCC 33027</strain>
    </source>
</reference>
<evidence type="ECO:0000256" key="3">
    <source>
        <dbReference type="ARBA" id="ARBA00023163"/>
    </source>
</evidence>
<dbReference type="Gene3D" id="1.10.357.10">
    <property type="entry name" value="Tetracycline Repressor, domain 2"/>
    <property type="match status" value="1"/>
</dbReference>
<keyword evidence="3" id="KW-0804">Transcription</keyword>
<dbReference type="PRINTS" id="PR00455">
    <property type="entry name" value="HTHTETR"/>
</dbReference>
<gene>
    <name evidence="6" type="ORF">CG716_24060</name>
</gene>
<dbReference type="PANTHER" id="PTHR30055">
    <property type="entry name" value="HTH-TYPE TRANSCRIPTIONAL REGULATOR RUTR"/>
    <property type="match status" value="1"/>
</dbReference>
<evidence type="ECO:0000313" key="6">
    <source>
        <dbReference type="EMBL" id="OYN75929.1"/>
    </source>
</evidence>
<feature type="domain" description="HTH tetR-type" evidence="5">
    <location>
        <begin position="11"/>
        <end position="71"/>
    </location>
</feature>
<evidence type="ECO:0000256" key="4">
    <source>
        <dbReference type="PROSITE-ProRule" id="PRU00335"/>
    </source>
</evidence>
<evidence type="ECO:0000259" key="5">
    <source>
        <dbReference type="PROSITE" id="PS50977"/>
    </source>
</evidence>
<dbReference type="AlphaFoldDB" id="A0A255D923"/>
<dbReference type="GO" id="GO:0003700">
    <property type="term" value="F:DNA-binding transcription factor activity"/>
    <property type="evidence" value="ECO:0007669"/>
    <property type="project" value="TreeGrafter"/>
</dbReference>
<dbReference type="Proteomes" id="UP000216063">
    <property type="component" value="Unassembled WGS sequence"/>
</dbReference>
<dbReference type="InterPro" id="IPR041347">
    <property type="entry name" value="MftR_C"/>
</dbReference>
<comment type="caution">
    <text evidence="6">The sequence shown here is derived from an EMBL/GenBank/DDBJ whole genome shotgun (WGS) entry which is preliminary data.</text>
</comment>
<dbReference type="Pfam" id="PF17754">
    <property type="entry name" value="TetR_C_14"/>
    <property type="match status" value="1"/>
</dbReference>
<dbReference type="PANTHER" id="PTHR30055:SF238">
    <property type="entry name" value="MYCOFACTOCIN BIOSYNTHESIS TRANSCRIPTIONAL REGULATOR MFTR-RELATED"/>
    <property type="match status" value="1"/>
</dbReference>
<dbReference type="PROSITE" id="PS50977">
    <property type="entry name" value="HTH_TETR_2"/>
    <property type="match status" value="1"/>
</dbReference>
<feature type="DNA-binding region" description="H-T-H motif" evidence="4">
    <location>
        <begin position="34"/>
        <end position="53"/>
    </location>
</feature>
<name>A0A255D923_9MYCO</name>
<sequence length="196" mass="21614">MSESLRVRKRQRTRERIATAAAQLVTQNGLSATTADQIAQAADVARATFFRYFESKEYAVAEGFTATWIAAITDALRRQPPDLSVTEALTAAFSELTPGFALVEQNIAEIERQTRDSLSLRAWTLLCYLNFETAIAEAIAPRLPDLTVDDPRPRLIGALAMASVRISIDDWLRDGGSLSDRISRAVNSMAARPIKE</sequence>
<dbReference type="GO" id="GO:0000976">
    <property type="term" value="F:transcription cis-regulatory region binding"/>
    <property type="evidence" value="ECO:0007669"/>
    <property type="project" value="TreeGrafter"/>
</dbReference>
<dbReference type="Pfam" id="PF00440">
    <property type="entry name" value="TetR_N"/>
    <property type="match status" value="1"/>
</dbReference>
<keyword evidence="2 4" id="KW-0238">DNA-binding</keyword>
<evidence type="ECO:0000256" key="1">
    <source>
        <dbReference type="ARBA" id="ARBA00023015"/>
    </source>
</evidence>
<dbReference type="OrthoDB" id="3787664at2"/>
<keyword evidence="1" id="KW-0805">Transcription regulation</keyword>
<proteinExistence type="predicted"/>
<evidence type="ECO:0000313" key="7">
    <source>
        <dbReference type="Proteomes" id="UP000216063"/>
    </source>
</evidence>
<dbReference type="InterPro" id="IPR001647">
    <property type="entry name" value="HTH_TetR"/>
</dbReference>
<accession>A0A255D923</accession>
<dbReference type="InterPro" id="IPR050109">
    <property type="entry name" value="HTH-type_TetR-like_transc_reg"/>
</dbReference>
<keyword evidence="7" id="KW-1185">Reference proteome</keyword>
<dbReference type="InterPro" id="IPR009057">
    <property type="entry name" value="Homeodomain-like_sf"/>
</dbReference>
<dbReference type="SUPFAM" id="SSF46689">
    <property type="entry name" value="Homeodomain-like"/>
    <property type="match status" value="1"/>
</dbReference>
<organism evidence="6 7">
    <name type="scientific">Mycolicibacterium sphagni</name>
    <dbReference type="NCBI Taxonomy" id="1786"/>
    <lineage>
        <taxon>Bacteria</taxon>
        <taxon>Bacillati</taxon>
        <taxon>Actinomycetota</taxon>
        <taxon>Actinomycetes</taxon>
        <taxon>Mycobacteriales</taxon>
        <taxon>Mycobacteriaceae</taxon>
        <taxon>Mycolicibacterium</taxon>
    </lineage>
</organism>
<dbReference type="RefSeq" id="WP_094483640.1">
    <property type="nucleotide sequence ID" value="NZ_JACKSC010000342.1"/>
</dbReference>
<protein>
    <submittedName>
        <fullName evidence="6">TetR family transcriptional regulator</fullName>
    </submittedName>
</protein>
<evidence type="ECO:0000256" key="2">
    <source>
        <dbReference type="ARBA" id="ARBA00023125"/>
    </source>
</evidence>
<dbReference type="EMBL" id="NOZR01000025">
    <property type="protein sequence ID" value="OYN75929.1"/>
    <property type="molecule type" value="Genomic_DNA"/>
</dbReference>